<dbReference type="RefSeq" id="WP_386197191.1">
    <property type="nucleotide sequence ID" value="NZ_JBHSBC010000072.1"/>
</dbReference>
<dbReference type="EMBL" id="JBHSBC010000072">
    <property type="protein sequence ID" value="MFC3986847.1"/>
    <property type="molecule type" value="Genomic_DNA"/>
</dbReference>
<accession>A0ABV8FDP9</accession>
<proteinExistence type="predicted"/>
<evidence type="ECO:0000313" key="2">
    <source>
        <dbReference type="Proteomes" id="UP001595698"/>
    </source>
</evidence>
<dbReference type="Pfam" id="PF18928">
    <property type="entry name" value="DUF5677"/>
    <property type="match status" value="1"/>
</dbReference>
<protein>
    <submittedName>
        <fullName evidence="1">DUF5677 domain-containing protein</fullName>
    </submittedName>
</protein>
<reference evidence="2" key="1">
    <citation type="journal article" date="2019" name="Int. J. Syst. Evol. Microbiol.">
        <title>The Global Catalogue of Microorganisms (GCM) 10K type strain sequencing project: providing services to taxonomists for standard genome sequencing and annotation.</title>
        <authorList>
            <consortium name="The Broad Institute Genomics Platform"/>
            <consortium name="The Broad Institute Genome Sequencing Center for Infectious Disease"/>
            <person name="Wu L."/>
            <person name="Ma J."/>
        </authorList>
    </citation>
    <scope>NUCLEOTIDE SEQUENCE [LARGE SCALE GENOMIC DNA]</scope>
    <source>
        <strain evidence="2">TBRC 7912</strain>
    </source>
</reference>
<sequence>MTYEFGNNAKTARRALPIARRLIAEGNVLLAPGLELPVENREIVRALAGWWRHVNVLSEDFVDRVAAGRTITTTPIFRSIVEHVYKMLWLAAEGADGLTVVDFSTWSNRKTLLQELVDPNTGEHRWPALEHIEIGTPAGVDLSQSSTDPEIARLRKLLAEFRSFNKLTARFGEENMYTVYRHLCDYTHASAYTADAYTEDLGDGRWAIHADAKPREGERADVIWLPILLMQAGLVLSSRLKDDPFRKQITRAAADYGVSVKQLLPVTLPATG</sequence>
<gene>
    <name evidence="1" type="ORF">ACFOYY_42425</name>
</gene>
<keyword evidence="2" id="KW-1185">Reference proteome</keyword>
<dbReference type="Proteomes" id="UP001595698">
    <property type="component" value="Unassembled WGS sequence"/>
</dbReference>
<comment type="caution">
    <text evidence="1">The sequence shown here is derived from an EMBL/GenBank/DDBJ whole genome shotgun (WGS) entry which is preliminary data.</text>
</comment>
<organism evidence="1 2">
    <name type="scientific">Streptosporangium jomthongense</name>
    <dbReference type="NCBI Taxonomy" id="1193683"/>
    <lineage>
        <taxon>Bacteria</taxon>
        <taxon>Bacillati</taxon>
        <taxon>Actinomycetota</taxon>
        <taxon>Actinomycetes</taxon>
        <taxon>Streptosporangiales</taxon>
        <taxon>Streptosporangiaceae</taxon>
        <taxon>Streptosporangium</taxon>
    </lineage>
</organism>
<dbReference type="InterPro" id="IPR043733">
    <property type="entry name" value="DUF5677"/>
</dbReference>
<name>A0ABV8FDP9_9ACTN</name>
<evidence type="ECO:0000313" key="1">
    <source>
        <dbReference type="EMBL" id="MFC3986847.1"/>
    </source>
</evidence>